<protein>
    <submittedName>
        <fullName evidence="2">Uncharacterized protein</fullName>
    </submittedName>
</protein>
<feature type="region of interest" description="Disordered" evidence="1">
    <location>
        <begin position="164"/>
        <end position="184"/>
    </location>
</feature>
<keyword evidence="3" id="KW-1185">Reference proteome</keyword>
<feature type="region of interest" description="Disordered" evidence="1">
    <location>
        <begin position="73"/>
        <end position="140"/>
    </location>
</feature>
<feature type="compositionally biased region" description="Acidic residues" evidence="1">
    <location>
        <begin position="108"/>
        <end position="123"/>
    </location>
</feature>
<dbReference type="Proteomes" id="UP000305067">
    <property type="component" value="Unassembled WGS sequence"/>
</dbReference>
<organism evidence="2 3">
    <name type="scientific">Pterulicium gracile</name>
    <dbReference type="NCBI Taxonomy" id="1884261"/>
    <lineage>
        <taxon>Eukaryota</taxon>
        <taxon>Fungi</taxon>
        <taxon>Dikarya</taxon>
        <taxon>Basidiomycota</taxon>
        <taxon>Agaricomycotina</taxon>
        <taxon>Agaricomycetes</taxon>
        <taxon>Agaricomycetidae</taxon>
        <taxon>Agaricales</taxon>
        <taxon>Pleurotineae</taxon>
        <taxon>Pterulaceae</taxon>
        <taxon>Pterulicium</taxon>
    </lineage>
</organism>
<gene>
    <name evidence="2" type="ORF">BDV98DRAFT_577356</name>
</gene>
<dbReference type="OrthoDB" id="204784at2759"/>
<evidence type="ECO:0000256" key="1">
    <source>
        <dbReference type="SAM" id="MobiDB-lite"/>
    </source>
</evidence>
<sequence>MAGRRRWVVMALEQFWRDPDSVKQDEATLDPSADFDLLDEVTTETSALGIVVRTDFTDDEAWSRFLERLERGEEDMRRSMMPESSEAGPSGEGDATEDVAMRGPAQADQEEEEDSEDDEDDEDAPPRILATLSPPPTSPIRPLLSGLSNIAVLRLLLTPSLRPAPSPPKGIKHDSRNSPLVDRNGWQEVYGGEGELDIWVYDQRSNGDGSVRVVSPSSDVAVYGSATGDSWRARVDHIVDLQFSMRMSGMKIDFGGMDRWEYAERVRNIEEVEKGLSRTA</sequence>
<dbReference type="STRING" id="1884261.A0A5C3Q0N4"/>
<dbReference type="AlphaFoldDB" id="A0A5C3Q0N4"/>
<evidence type="ECO:0000313" key="3">
    <source>
        <dbReference type="Proteomes" id="UP000305067"/>
    </source>
</evidence>
<reference evidence="2 3" key="1">
    <citation type="journal article" date="2019" name="Nat. Ecol. Evol.">
        <title>Megaphylogeny resolves global patterns of mushroom evolution.</title>
        <authorList>
            <person name="Varga T."/>
            <person name="Krizsan K."/>
            <person name="Foldi C."/>
            <person name="Dima B."/>
            <person name="Sanchez-Garcia M."/>
            <person name="Sanchez-Ramirez S."/>
            <person name="Szollosi G.J."/>
            <person name="Szarkandi J.G."/>
            <person name="Papp V."/>
            <person name="Albert L."/>
            <person name="Andreopoulos W."/>
            <person name="Angelini C."/>
            <person name="Antonin V."/>
            <person name="Barry K.W."/>
            <person name="Bougher N.L."/>
            <person name="Buchanan P."/>
            <person name="Buyck B."/>
            <person name="Bense V."/>
            <person name="Catcheside P."/>
            <person name="Chovatia M."/>
            <person name="Cooper J."/>
            <person name="Damon W."/>
            <person name="Desjardin D."/>
            <person name="Finy P."/>
            <person name="Geml J."/>
            <person name="Haridas S."/>
            <person name="Hughes K."/>
            <person name="Justo A."/>
            <person name="Karasinski D."/>
            <person name="Kautmanova I."/>
            <person name="Kiss B."/>
            <person name="Kocsube S."/>
            <person name="Kotiranta H."/>
            <person name="LaButti K.M."/>
            <person name="Lechner B.E."/>
            <person name="Liimatainen K."/>
            <person name="Lipzen A."/>
            <person name="Lukacs Z."/>
            <person name="Mihaltcheva S."/>
            <person name="Morgado L.N."/>
            <person name="Niskanen T."/>
            <person name="Noordeloos M.E."/>
            <person name="Ohm R.A."/>
            <person name="Ortiz-Santana B."/>
            <person name="Ovrebo C."/>
            <person name="Racz N."/>
            <person name="Riley R."/>
            <person name="Savchenko A."/>
            <person name="Shiryaev A."/>
            <person name="Soop K."/>
            <person name="Spirin V."/>
            <person name="Szebenyi C."/>
            <person name="Tomsovsky M."/>
            <person name="Tulloss R.E."/>
            <person name="Uehling J."/>
            <person name="Grigoriev I.V."/>
            <person name="Vagvolgyi C."/>
            <person name="Papp T."/>
            <person name="Martin F.M."/>
            <person name="Miettinen O."/>
            <person name="Hibbett D.S."/>
            <person name="Nagy L.G."/>
        </authorList>
    </citation>
    <scope>NUCLEOTIDE SEQUENCE [LARGE SCALE GENOMIC DNA]</scope>
    <source>
        <strain evidence="2 3">CBS 309.79</strain>
    </source>
</reference>
<accession>A0A5C3Q0N4</accession>
<name>A0A5C3Q0N4_9AGAR</name>
<evidence type="ECO:0000313" key="2">
    <source>
        <dbReference type="EMBL" id="TFK95664.1"/>
    </source>
</evidence>
<proteinExistence type="predicted"/>
<dbReference type="EMBL" id="ML178877">
    <property type="protein sequence ID" value="TFK95664.1"/>
    <property type="molecule type" value="Genomic_DNA"/>
</dbReference>